<reference evidence="3 4" key="1">
    <citation type="submission" date="2018-03" db="EMBL/GenBank/DDBJ databases">
        <title>Genomic Encyclopedia of Archaeal and Bacterial Type Strains, Phase II (KMG-II): from individual species to whole genera.</title>
        <authorList>
            <person name="Goeker M."/>
        </authorList>
    </citation>
    <scope>NUCLEOTIDE SEQUENCE [LARGE SCALE GENOMIC DNA]</scope>
    <source>
        <strain evidence="3 4">DSM 27929</strain>
    </source>
</reference>
<dbReference type="Pfam" id="PF04397">
    <property type="entry name" value="LytTR"/>
    <property type="match status" value="1"/>
</dbReference>
<accession>A0A2T0WR39</accession>
<keyword evidence="3" id="KW-0238">DNA-binding</keyword>
<feature type="transmembrane region" description="Helical" evidence="1">
    <location>
        <begin position="128"/>
        <end position="148"/>
    </location>
</feature>
<keyword evidence="1" id="KW-0472">Membrane</keyword>
<dbReference type="AlphaFoldDB" id="A0A2T0WR39"/>
<keyword evidence="1" id="KW-1133">Transmembrane helix</keyword>
<dbReference type="Proteomes" id="UP000238157">
    <property type="component" value="Unassembled WGS sequence"/>
</dbReference>
<feature type="transmembrane region" description="Helical" evidence="1">
    <location>
        <begin position="52"/>
        <end position="75"/>
    </location>
</feature>
<name>A0A2T0WR39_9BACT</name>
<dbReference type="InterPro" id="IPR007492">
    <property type="entry name" value="LytTR_DNA-bd_dom"/>
</dbReference>
<evidence type="ECO:0000259" key="2">
    <source>
        <dbReference type="PROSITE" id="PS50930"/>
    </source>
</evidence>
<dbReference type="RefSeq" id="WP_106132941.1">
    <property type="nucleotide sequence ID" value="NZ_PVTR01000003.1"/>
</dbReference>
<feature type="transmembrane region" description="Helical" evidence="1">
    <location>
        <begin position="87"/>
        <end position="108"/>
    </location>
</feature>
<dbReference type="PANTHER" id="PTHR37299">
    <property type="entry name" value="TRANSCRIPTIONAL REGULATOR-RELATED"/>
    <property type="match status" value="1"/>
</dbReference>
<dbReference type="PANTHER" id="PTHR37299:SF1">
    <property type="entry name" value="STAGE 0 SPORULATION PROTEIN A HOMOLOG"/>
    <property type="match status" value="1"/>
</dbReference>
<gene>
    <name evidence="3" type="ORF">CLW00_103291</name>
</gene>
<dbReference type="GO" id="GO:0000156">
    <property type="term" value="F:phosphorelay response regulator activity"/>
    <property type="evidence" value="ECO:0007669"/>
    <property type="project" value="InterPro"/>
</dbReference>
<dbReference type="OrthoDB" id="1118393at2"/>
<sequence length="289" mass="34043">MTTTSLKFLKQPYPYYFKGKNLWIIAALIFGMSMAFNYFFEPFVVYRPEHKVSYFWISMIHSLNAFLCVLLVIGLNNLRVNEDNWNVGSEITLISGVLLTIGISQFLVRDMIYANPDNWSMRYFLEEIRNTFMVGVLFAVILVPMNYLRLMKAHLKTAQTLNSHHQPDLIHQKEKFHPIVTQQKSDDFELNTDDFLFAKSEGNYLEIFFEKEDGTNKILKRMTMKELESQLDSFPHFFKTHRSFLINLKKVKKVKGNAQGYQLEIKYYSDSLPVSRGMVSDFERKFRDI</sequence>
<keyword evidence="1" id="KW-0812">Transmembrane</keyword>
<protein>
    <submittedName>
        <fullName evidence="3">LytTr DNA-binding domain-containing protein</fullName>
    </submittedName>
</protein>
<dbReference type="EMBL" id="PVTR01000003">
    <property type="protein sequence ID" value="PRY89169.1"/>
    <property type="molecule type" value="Genomic_DNA"/>
</dbReference>
<feature type="domain" description="HTH LytTR-type" evidence="2">
    <location>
        <begin position="179"/>
        <end position="288"/>
    </location>
</feature>
<keyword evidence="4" id="KW-1185">Reference proteome</keyword>
<organism evidence="3 4">
    <name type="scientific">Mongoliibacter ruber</name>
    <dbReference type="NCBI Taxonomy" id="1750599"/>
    <lineage>
        <taxon>Bacteria</taxon>
        <taxon>Pseudomonadati</taxon>
        <taxon>Bacteroidota</taxon>
        <taxon>Cytophagia</taxon>
        <taxon>Cytophagales</taxon>
        <taxon>Cyclobacteriaceae</taxon>
        <taxon>Mongoliibacter</taxon>
    </lineage>
</organism>
<feature type="transmembrane region" description="Helical" evidence="1">
    <location>
        <begin position="21"/>
        <end position="40"/>
    </location>
</feature>
<dbReference type="InterPro" id="IPR046947">
    <property type="entry name" value="LytR-like"/>
</dbReference>
<evidence type="ECO:0000313" key="4">
    <source>
        <dbReference type="Proteomes" id="UP000238157"/>
    </source>
</evidence>
<evidence type="ECO:0000313" key="3">
    <source>
        <dbReference type="EMBL" id="PRY89169.1"/>
    </source>
</evidence>
<dbReference type="SMART" id="SM00850">
    <property type="entry name" value="LytTR"/>
    <property type="match status" value="1"/>
</dbReference>
<proteinExistence type="predicted"/>
<dbReference type="PROSITE" id="PS50930">
    <property type="entry name" value="HTH_LYTTR"/>
    <property type="match status" value="1"/>
</dbReference>
<dbReference type="GO" id="GO:0003677">
    <property type="term" value="F:DNA binding"/>
    <property type="evidence" value="ECO:0007669"/>
    <property type="project" value="UniProtKB-KW"/>
</dbReference>
<comment type="caution">
    <text evidence="3">The sequence shown here is derived from an EMBL/GenBank/DDBJ whole genome shotgun (WGS) entry which is preliminary data.</text>
</comment>
<dbReference type="Gene3D" id="2.40.50.1020">
    <property type="entry name" value="LytTr DNA-binding domain"/>
    <property type="match status" value="1"/>
</dbReference>
<evidence type="ECO:0000256" key="1">
    <source>
        <dbReference type="SAM" id="Phobius"/>
    </source>
</evidence>